<dbReference type="PATRIC" id="fig|1094551.3.peg.1197"/>
<accession>J1ITV6</accession>
<dbReference type="SUPFAM" id="SSF52540">
    <property type="entry name" value="P-loop containing nucleoside triphosphate hydrolases"/>
    <property type="match status" value="1"/>
</dbReference>
<evidence type="ECO:0000256" key="9">
    <source>
        <dbReference type="ARBA" id="ARBA00022842"/>
    </source>
</evidence>
<dbReference type="PANTHER" id="PTHR33540">
    <property type="entry name" value="TRNA THREONYLCARBAMOYLADENOSINE BIOSYNTHESIS PROTEIN TSAE"/>
    <property type="match status" value="1"/>
</dbReference>
<comment type="similarity">
    <text evidence="2">Belongs to the TsaE family.</text>
</comment>
<dbReference type="GO" id="GO:0046872">
    <property type="term" value="F:metal ion binding"/>
    <property type="evidence" value="ECO:0007669"/>
    <property type="project" value="UniProtKB-KW"/>
</dbReference>
<evidence type="ECO:0000256" key="5">
    <source>
        <dbReference type="ARBA" id="ARBA00022694"/>
    </source>
</evidence>
<keyword evidence="6" id="KW-0479">Metal-binding</keyword>
<keyword evidence="4" id="KW-0963">Cytoplasm</keyword>
<evidence type="ECO:0000256" key="2">
    <source>
        <dbReference type="ARBA" id="ARBA00007599"/>
    </source>
</evidence>
<dbReference type="GO" id="GO:0005524">
    <property type="term" value="F:ATP binding"/>
    <property type="evidence" value="ECO:0007669"/>
    <property type="project" value="UniProtKB-KW"/>
</dbReference>
<dbReference type="GO" id="GO:0005737">
    <property type="term" value="C:cytoplasm"/>
    <property type="evidence" value="ECO:0007669"/>
    <property type="project" value="UniProtKB-SubCell"/>
</dbReference>
<evidence type="ECO:0000256" key="3">
    <source>
        <dbReference type="ARBA" id="ARBA00019010"/>
    </source>
</evidence>
<sequence length="185" mass="21167">MHFSFFLENEIATKRFAQDLALALKPGDLVTMQGDLGTGKTTIARTIIHTLAHDNTLYVPSPTFTLVQSYQLPQFEIIHADLYRLSMVEEIYELGLHETREQSIMLIEWPKKGADFLEPVTFALTLQHEGCGRYVTLISVQHSTERLQQAFANRTFLKTHKHSQIHCHFLADDTSACTYELLDDK</sequence>
<comment type="subcellular location">
    <subcellularLocation>
        <location evidence="1">Cytoplasm</location>
    </subcellularLocation>
</comment>
<protein>
    <recommendedName>
        <fullName evidence="3">tRNA threonylcarbamoyladenosine biosynthesis protein TsaE</fullName>
    </recommendedName>
    <alternativeName>
        <fullName evidence="10">t(6)A37 threonylcarbamoyladenosine biosynthesis protein TsaE</fullName>
    </alternativeName>
</protein>
<evidence type="ECO:0000313" key="12">
    <source>
        <dbReference type="Proteomes" id="UP000008761"/>
    </source>
</evidence>
<dbReference type="Gene3D" id="3.40.50.300">
    <property type="entry name" value="P-loop containing nucleotide triphosphate hydrolases"/>
    <property type="match status" value="1"/>
</dbReference>
<keyword evidence="9" id="KW-0460">Magnesium</keyword>
<dbReference type="Pfam" id="PF02367">
    <property type="entry name" value="TsaE"/>
    <property type="match status" value="1"/>
</dbReference>
<evidence type="ECO:0000256" key="1">
    <source>
        <dbReference type="ARBA" id="ARBA00004496"/>
    </source>
</evidence>
<organism evidence="11 12">
    <name type="scientific">Bartonella alsatica IBS 382</name>
    <dbReference type="NCBI Taxonomy" id="1094551"/>
    <lineage>
        <taxon>Bacteria</taxon>
        <taxon>Pseudomonadati</taxon>
        <taxon>Pseudomonadota</taxon>
        <taxon>Alphaproteobacteria</taxon>
        <taxon>Hyphomicrobiales</taxon>
        <taxon>Bartonellaceae</taxon>
        <taxon>Bartonella</taxon>
    </lineage>
</organism>
<dbReference type="GO" id="GO:0002949">
    <property type="term" value="P:tRNA threonylcarbamoyladenosine modification"/>
    <property type="evidence" value="ECO:0007669"/>
    <property type="project" value="InterPro"/>
</dbReference>
<gene>
    <name evidence="11" type="ORF">MEC_01094</name>
</gene>
<evidence type="ECO:0000256" key="7">
    <source>
        <dbReference type="ARBA" id="ARBA00022741"/>
    </source>
</evidence>
<comment type="caution">
    <text evidence="11">The sequence shown here is derived from an EMBL/GenBank/DDBJ whole genome shotgun (WGS) entry which is preliminary data.</text>
</comment>
<dbReference type="AlphaFoldDB" id="J1ITV6"/>
<dbReference type="eggNOG" id="COG0802">
    <property type="taxonomic scope" value="Bacteria"/>
</dbReference>
<keyword evidence="7" id="KW-0547">Nucleotide-binding</keyword>
<evidence type="ECO:0000256" key="4">
    <source>
        <dbReference type="ARBA" id="ARBA00022490"/>
    </source>
</evidence>
<dbReference type="HOGENOM" id="CLU_087829_2_1_5"/>
<proteinExistence type="inferred from homology"/>
<dbReference type="EMBL" id="AIME01000006">
    <property type="protein sequence ID" value="EJF74570.1"/>
    <property type="molecule type" value="Genomic_DNA"/>
</dbReference>
<dbReference type="InterPro" id="IPR027417">
    <property type="entry name" value="P-loop_NTPase"/>
</dbReference>
<dbReference type="PANTHER" id="PTHR33540:SF2">
    <property type="entry name" value="TRNA THREONYLCARBAMOYLADENOSINE BIOSYNTHESIS PROTEIN TSAE"/>
    <property type="match status" value="1"/>
</dbReference>
<evidence type="ECO:0000256" key="10">
    <source>
        <dbReference type="ARBA" id="ARBA00032441"/>
    </source>
</evidence>
<evidence type="ECO:0000256" key="8">
    <source>
        <dbReference type="ARBA" id="ARBA00022840"/>
    </source>
</evidence>
<dbReference type="STRING" id="1094551.MEC_01094"/>
<evidence type="ECO:0000313" key="11">
    <source>
        <dbReference type="EMBL" id="EJF74570.1"/>
    </source>
</evidence>
<keyword evidence="5" id="KW-0819">tRNA processing</keyword>
<keyword evidence="8" id="KW-0067">ATP-binding</keyword>
<dbReference type="NCBIfam" id="TIGR00150">
    <property type="entry name" value="T6A_YjeE"/>
    <property type="match status" value="1"/>
</dbReference>
<reference evidence="11 12" key="1">
    <citation type="submission" date="2012-03" db="EMBL/GenBank/DDBJ databases">
        <title>The Genome Sequence of Bartonella alsatica IBS 382.</title>
        <authorList>
            <consortium name="The Broad Institute Genome Sequencing Platform"/>
            <consortium name="The Broad Institute Genome Sequencing Center for Infectious Disease"/>
            <person name="Feldgarden M."/>
            <person name="Kirby J."/>
            <person name="Kosoy M."/>
            <person name="Birtles R."/>
            <person name="Probert W.S."/>
            <person name="Chiaraviglio L."/>
            <person name="Young S.K."/>
            <person name="Zeng Q."/>
            <person name="Gargeya S."/>
            <person name="Fitzgerald M."/>
            <person name="Haas B."/>
            <person name="Abouelleil A."/>
            <person name="Alvarado L."/>
            <person name="Arachchi H.M."/>
            <person name="Berlin A."/>
            <person name="Chapman S.B."/>
            <person name="Gearin G."/>
            <person name="Goldberg J."/>
            <person name="Griggs A."/>
            <person name="Gujja S."/>
            <person name="Hansen M."/>
            <person name="Heiman D."/>
            <person name="Howarth C."/>
            <person name="Larimer J."/>
            <person name="Lui A."/>
            <person name="MacDonald P.J.P."/>
            <person name="McCowen C."/>
            <person name="Montmayeur A."/>
            <person name="Murphy C."/>
            <person name="Neiman D."/>
            <person name="Pearson M."/>
            <person name="Priest M."/>
            <person name="Roberts A."/>
            <person name="Saif S."/>
            <person name="Shea T."/>
            <person name="Sisk P."/>
            <person name="Stolte C."/>
            <person name="Sykes S."/>
            <person name="Wortman J."/>
            <person name="Nusbaum C."/>
            <person name="Birren B."/>
        </authorList>
    </citation>
    <scope>NUCLEOTIDE SEQUENCE [LARGE SCALE GENOMIC DNA]</scope>
    <source>
        <strain evidence="11 12">IBS 382</strain>
    </source>
</reference>
<dbReference type="InterPro" id="IPR003442">
    <property type="entry name" value="T6A_TsaE"/>
</dbReference>
<evidence type="ECO:0000256" key="6">
    <source>
        <dbReference type="ARBA" id="ARBA00022723"/>
    </source>
</evidence>
<name>J1ITV6_9HYPH</name>
<dbReference type="Proteomes" id="UP000008761">
    <property type="component" value="Unassembled WGS sequence"/>
</dbReference>